<protein>
    <submittedName>
        <fullName evidence="1">Uncharacterized protein</fullName>
    </submittedName>
</protein>
<accession>A0AA39QSQ7</accession>
<proteinExistence type="predicted"/>
<evidence type="ECO:0000313" key="1">
    <source>
        <dbReference type="EMBL" id="KAK0507023.1"/>
    </source>
</evidence>
<sequence>MASSRVSGASRQSNSKRELLMMPPTQHQVAKRNTESFEEWFAGFDIPDHGLRMFDDQPRDQMPASVSNLCPRCAEQGVETFVMKGKHCPRCGHPC</sequence>
<comment type="caution">
    <text evidence="1">The sequence shown here is derived from an EMBL/GenBank/DDBJ whole genome shotgun (WGS) entry which is preliminary data.</text>
</comment>
<dbReference type="AlphaFoldDB" id="A0AA39QSQ7"/>
<name>A0AA39QSQ7_9LECA</name>
<reference evidence="1" key="1">
    <citation type="submission" date="2023-03" db="EMBL/GenBank/DDBJ databases">
        <title>Complete genome of Cladonia borealis.</title>
        <authorList>
            <person name="Park H."/>
        </authorList>
    </citation>
    <scope>NUCLEOTIDE SEQUENCE</scope>
    <source>
        <strain evidence="1">ANT050790</strain>
    </source>
</reference>
<dbReference type="Proteomes" id="UP001166286">
    <property type="component" value="Unassembled WGS sequence"/>
</dbReference>
<evidence type="ECO:0000313" key="2">
    <source>
        <dbReference type="Proteomes" id="UP001166286"/>
    </source>
</evidence>
<gene>
    <name evidence="1" type="ORF">JMJ35_010481</name>
</gene>
<keyword evidence="2" id="KW-1185">Reference proteome</keyword>
<organism evidence="1 2">
    <name type="scientific">Cladonia borealis</name>
    <dbReference type="NCBI Taxonomy" id="184061"/>
    <lineage>
        <taxon>Eukaryota</taxon>
        <taxon>Fungi</taxon>
        <taxon>Dikarya</taxon>
        <taxon>Ascomycota</taxon>
        <taxon>Pezizomycotina</taxon>
        <taxon>Lecanoromycetes</taxon>
        <taxon>OSLEUM clade</taxon>
        <taxon>Lecanoromycetidae</taxon>
        <taxon>Lecanorales</taxon>
        <taxon>Lecanorineae</taxon>
        <taxon>Cladoniaceae</taxon>
        <taxon>Cladonia</taxon>
    </lineage>
</organism>
<dbReference type="EMBL" id="JAFEKC020000025">
    <property type="protein sequence ID" value="KAK0507023.1"/>
    <property type="molecule type" value="Genomic_DNA"/>
</dbReference>